<sequence>MFIYEIRNKINGKRLIGQTVQRNVNYRWSDHKRKLRQKTHDNPHLQNAWRRYGESNFEFSVIEDDIDSIDRLNYLEIYYIDKFNARNPDHGYNIREGGRNGKLSDSTKQKLQGRIPWNKGRAWTKEERKRISQGLVGRKFTKKEQDKRSKRDYPIVLNPQGKEYNIVNLARFCREHDLNRNGMWAIISNRQKSCYGGWKVKK</sequence>
<dbReference type="EMBL" id="LAZR01002484">
    <property type="protein sequence ID" value="KKN29491.1"/>
    <property type="molecule type" value="Genomic_DNA"/>
</dbReference>
<protein>
    <recommendedName>
        <fullName evidence="1">GIY-YIG domain-containing protein</fullName>
    </recommendedName>
</protein>
<dbReference type="Gene3D" id="3.40.1440.10">
    <property type="entry name" value="GIY-YIG endonuclease"/>
    <property type="match status" value="1"/>
</dbReference>
<feature type="domain" description="GIY-YIG" evidence="1">
    <location>
        <begin position="1"/>
        <end position="92"/>
    </location>
</feature>
<dbReference type="Gene3D" id="1.10.10.10">
    <property type="entry name" value="Winged helix-like DNA-binding domain superfamily/Winged helix DNA-binding domain"/>
    <property type="match status" value="1"/>
</dbReference>
<dbReference type="InterPro" id="IPR006350">
    <property type="entry name" value="Intron_endoG1"/>
</dbReference>
<proteinExistence type="predicted"/>
<dbReference type="NCBIfam" id="TIGR01453">
    <property type="entry name" value="grpIintron_endo"/>
    <property type="match status" value="1"/>
</dbReference>
<name>A0A0F9RX17_9ZZZZ</name>
<reference evidence="2" key="1">
    <citation type="journal article" date="2015" name="Nature">
        <title>Complex archaea that bridge the gap between prokaryotes and eukaryotes.</title>
        <authorList>
            <person name="Spang A."/>
            <person name="Saw J.H."/>
            <person name="Jorgensen S.L."/>
            <person name="Zaremba-Niedzwiedzka K."/>
            <person name="Martijn J."/>
            <person name="Lind A.E."/>
            <person name="van Eijk R."/>
            <person name="Schleper C."/>
            <person name="Guy L."/>
            <person name="Ettema T.J."/>
        </authorList>
    </citation>
    <scope>NUCLEOTIDE SEQUENCE</scope>
</reference>
<dbReference type="AlphaFoldDB" id="A0A0F9RX17"/>
<evidence type="ECO:0000313" key="2">
    <source>
        <dbReference type="EMBL" id="KKN29491.1"/>
    </source>
</evidence>
<dbReference type="InterPro" id="IPR035901">
    <property type="entry name" value="GIY-YIG_endonuc_sf"/>
</dbReference>
<organism evidence="2">
    <name type="scientific">marine sediment metagenome</name>
    <dbReference type="NCBI Taxonomy" id="412755"/>
    <lineage>
        <taxon>unclassified sequences</taxon>
        <taxon>metagenomes</taxon>
        <taxon>ecological metagenomes</taxon>
    </lineage>
</organism>
<gene>
    <name evidence="2" type="ORF">LCGC14_0843550</name>
</gene>
<dbReference type="Pfam" id="PF01541">
    <property type="entry name" value="GIY-YIG"/>
    <property type="match status" value="1"/>
</dbReference>
<comment type="caution">
    <text evidence="2">The sequence shown here is derived from an EMBL/GenBank/DDBJ whole genome shotgun (WGS) entry which is preliminary data.</text>
</comment>
<dbReference type="GO" id="GO:0004519">
    <property type="term" value="F:endonuclease activity"/>
    <property type="evidence" value="ECO:0007669"/>
    <property type="project" value="InterPro"/>
</dbReference>
<evidence type="ECO:0000259" key="1">
    <source>
        <dbReference type="PROSITE" id="PS50164"/>
    </source>
</evidence>
<accession>A0A0F9RX17</accession>
<dbReference type="SUPFAM" id="SSF82771">
    <property type="entry name" value="GIY-YIG endonuclease"/>
    <property type="match status" value="1"/>
</dbReference>
<dbReference type="InterPro" id="IPR000305">
    <property type="entry name" value="GIY-YIG_endonuc"/>
</dbReference>
<dbReference type="InterPro" id="IPR036388">
    <property type="entry name" value="WH-like_DNA-bd_sf"/>
</dbReference>
<dbReference type="PROSITE" id="PS50164">
    <property type="entry name" value="GIY_YIG"/>
    <property type="match status" value="1"/>
</dbReference>